<proteinExistence type="predicted"/>
<dbReference type="PANTHER" id="PTHR10000">
    <property type="entry name" value="PHOSPHOSERINE PHOSPHATASE"/>
    <property type="match status" value="1"/>
</dbReference>
<organism evidence="1 2">
    <name type="scientific">Gracilibacillus xinjiangensis</name>
    <dbReference type="NCBI Taxonomy" id="1193282"/>
    <lineage>
        <taxon>Bacteria</taxon>
        <taxon>Bacillati</taxon>
        <taxon>Bacillota</taxon>
        <taxon>Bacilli</taxon>
        <taxon>Bacillales</taxon>
        <taxon>Bacillaceae</taxon>
        <taxon>Gracilibacillus</taxon>
    </lineage>
</organism>
<sequence length="263" mass="29655">MANYKALFLDIDGTVLRADHTIEESTKIAVKQAKSQGIEVFLATGRPLHEISDIAEELSITSFVGYNGAYALHQDEVLVNEPMSSDIIEHYLKIAEENQHEMILYTNRLNLLTSIDMEVVQQFISYFSLNNVQRYSNEFANEILGITVMNMKPQQPMLYNMANENIYFSPVNVKGLEHCYDVIRENVNKGIAVQTILKKLRISPDEAIAFGDGMNDKQMLAYVGNSFAMGNATPELMKYSRYQTTSVEDSGIYNGLKTLGIIK</sequence>
<dbReference type="Pfam" id="PF08282">
    <property type="entry name" value="Hydrolase_3"/>
    <property type="match status" value="1"/>
</dbReference>
<comment type="caution">
    <text evidence="1">The sequence shown here is derived from an EMBL/GenBank/DDBJ whole genome shotgun (WGS) entry which is preliminary data.</text>
</comment>
<dbReference type="NCBIfam" id="TIGR01484">
    <property type="entry name" value="HAD-SF-IIB"/>
    <property type="match status" value="1"/>
</dbReference>
<dbReference type="Proteomes" id="UP001595882">
    <property type="component" value="Unassembled WGS sequence"/>
</dbReference>
<dbReference type="InterPro" id="IPR006379">
    <property type="entry name" value="HAD-SF_hydro_IIB"/>
</dbReference>
<name>A0ABV8WX14_9BACI</name>
<dbReference type="SFLD" id="SFLDS00003">
    <property type="entry name" value="Haloacid_Dehalogenase"/>
    <property type="match status" value="1"/>
</dbReference>
<gene>
    <name evidence="1" type="ORF">ACFOY7_10370</name>
</gene>
<dbReference type="EC" id="3.-.-.-" evidence="1"/>
<dbReference type="PANTHER" id="PTHR10000:SF25">
    <property type="entry name" value="PHOSPHATASE YKRA-RELATED"/>
    <property type="match status" value="1"/>
</dbReference>
<keyword evidence="2" id="KW-1185">Reference proteome</keyword>
<dbReference type="Gene3D" id="3.30.1240.10">
    <property type="match status" value="1"/>
</dbReference>
<dbReference type="SFLD" id="SFLDG01140">
    <property type="entry name" value="C2.B:_Phosphomannomutase_and_P"/>
    <property type="match status" value="1"/>
</dbReference>
<dbReference type="GO" id="GO:0016787">
    <property type="term" value="F:hydrolase activity"/>
    <property type="evidence" value="ECO:0007669"/>
    <property type="project" value="UniProtKB-KW"/>
</dbReference>
<dbReference type="RefSeq" id="WP_390251975.1">
    <property type="nucleotide sequence ID" value="NZ_JBHSDT010000004.1"/>
</dbReference>
<dbReference type="InterPro" id="IPR023214">
    <property type="entry name" value="HAD_sf"/>
</dbReference>
<dbReference type="EMBL" id="JBHSDT010000004">
    <property type="protein sequence ID" value="MFC4403484.1"/>
    <property type="molecule type" value="Genomic_DNA"/>
</dbReference>
<reference evidence="2" key="1">
    <citation type="journal article" date="2019" name="Int. J. Syst. Evol. Microbiol.">
        <title>The Global Catalogue of Microorganisms (GCM) 10K type strain sequencing project: providing services to taxonomists for standard genome sequencing and annotation.</title>
        <authorList>
            <consortium name="The Broad Institute Genomics Platform"/>
            <consortium name="The Broad Institute Genome Sequencing Center for Infectious Disease"/>
            <person name="Wu L."/>
            <person name="Ma J."/>
        </authorList>
    </citation>
    <scope>NUCLEOTIDE SEQUENCE [LARGE SCALE GENOMIC DNA]</scope>
    <source>
        <strain evidence="2">CCUG 37865</strain>
    </source>
</reference>
<evidence type="ECO:0000313" key="2">
    <source>
        <dbReference type="Proteomes" id="UP001595882"/>
    </source>
</evidence>
<keyword evidence="1" id="KW-0378">Hydrolase</keyword>
<dbReference type="EC" id="3.1.3.-" evidence="1"/>
<dbReference type="InterPro" id="IPR000150">
    <property type="entry name" value="Cof"/>
</dbReference>
<dbReference type="PROSITE" id="PS01229">
    <property type="entry name" value="COF_2"/>
    <property type="match status" value="1"/>
</dbReference>
<protein>
    <submittedName>
        <fullName evidence="1">HAD family hydrolase</fullName>
        <ecNumber evidence="1">3.-.-.-</ecNumber>
        <ecNumber evidence="1">3.1.3.-</ecNumber>
    </submittedName>
</protein>
<dbReference type="SUPFAM" id="SSF56784">
    <property type="entry name" value="HAD-like"/>
    <property type="match status" value="1"/>
</dbReference>
<dbReference type="Gene3D" id="3.40.50.1000">
    <property type="entry name" value="HAD superfamily/HAD-like"/>
    <property type="match status" value="1"/>
</dbReference>
<evidence type="ECO:0000313" key="1">
    <source>
        <dbReference type="EMBL" id="MFC4403484.1"/>
    </source>
</evidence>
<accession>A0ABV8WX14</accession>
<dbReference type="NCBIfam" id="TIGR00099">
    <property type="entry name" value="Cof-subfamily"/>
    <property type="match status" value="1"/>
</dbReference>
<dbReference type="InterPro" id="IPR036412">
    <property type="entry name" value="HAD-like_sf"/>
</dbReference>